<evidence type="ECO:0000313" key="3">
    <source>
        <dbReference type="Proteomes" id="UP000502894"/>
    </source>
</evidence>
<evidence type="ECO:0000313" key="2">
    <source>
        <dbReference type="EMBL" id="BCA93937.1"/>
    </source>
</evidence>
<dbReference type="SUPFAM" id="SSF48613">
    <property type="entry name" value="Heme oxygenase-like"/>
    <property type="match status" value="1"/>
</dbReference>
<proteinExistence type="predicted"/>
<dbReference type="GO" id="GO:0006788">
    <property type="term" value="P:heme oxidation"/>
    <property type="evidence" value="ECO:0007669"/>
    <property type="project" value="InterPro"/>
</dbReference>
<gene>
    <name evidence="2" type="ORF">TUM19329_02980</name>
</gene>
<keyword evidence="1" id="KW-1133">Transmembrane helix</keyword>
<feature type="transmembrane region" description="Helical" evidence="1">
    <location>
        <begin position="240"/>
        <end position="260"/>
    </location>
</feature>
<dbReference type="InterPro" id="IPR016053">
    <property type="entry name" value="Haem_Oase-like"/>
</dbReference>
<dbReference type="GO" id="GO:0004392">
    <property type="term" value="F:heme oxygenase (decyclizing) activity"/>
    <property type="evidence" value="ECO:0007669"/>
    <property type="project" value="InterPro"/>
</dbReference>
<dbReference type="Proteomes" id="UP000502894">
    <property type="component" value="Chromosome"/>
</dbReference>
<keyword evidence="1" id="KW-0472">Membrane</keyword>
<accession>A0A6F8T188</accession>
<dbReference type="Gene3D" id="1.20.910.10">
    <property type="entry name" value="Heme oxygenase-like"/>
    <property type="match status" value="1"/>
</dbReference>
<protein>
    <submittedName>
        <fullName evidence="2">Heme oxygenase</fullName>
    </submittedName>
</protein>
<organism evidence="2 3">
    <name type="scientific">Legionella antarctica</name>
    <dbReference type="NCBI Taxonomy" id="2708020"/>
    <lineage>
        <taxon>Bacteria</taxon>
        <taxon>Pseudomonadati</taxon>
        <taxon>Pseudomonadota</taxon>
        <taxon>Gammaproteobacteria</taxon>
        <taxon>Legionellales</taxon>
        <taxon>Legionellaceae</taxon>
        <taxon>Legionella</taxon>
    </lineage>
</organism>
<keyword evidence="1" id="KW-0812">Transmembrane</keyword>
<dbReference type="CDD" id="cd19165">
    <property type="entry name" value="HemeO"/>
    <property type="match status" value="1"/>
</dbReference>
<dbReference type="RefSeq" id="WP_173235860.1">
    <property type="nucleotide sequence ID" value="NZ_AP022839.1"/>
</dbReference>
<dbReference type="EMBL" id="AP022839">
    <property type="protein sequence ID" value="BCA93937.1"/>
    <property type="molecule type" value="Genomic_DNA"/>
</dbReference>
<dbReference type="InterPro" id="IPR016084">
    <property type="entry name" value="Haem_Oase-like_multi-hlx"/>
</dbReference>
<name>A0A6F8T188_9GAMM</name>
<dbReference type="AlphaFoldDB" id="A0A6F8T188"/>
<reference evidence="2" key="1">
    <citation type="journal article" date="2020" name="Microbiol. Resour. Announc.">
        <title>Complete Genome Sequence of Novel Psychrotolerant Legionella Strain TUM19329, Isolated from Antarctic Lake Sediment.</title>
        <authorList>
            <person name="Shimada S."/>
            <person name="Nakai R."/>
            <person name="Aoki K."/>
            <person name="Shimoeda N."/>
            <person name="Ohno G."/>
            <person name="Miyazaki Y."/>
            <person name="Kudoh S."/>
            <person name="Imura S."/>
            <person name="Watanabe K."/>
            <person name="Ishii Y."/>
            <person name="Tateda K."/>
        </authorList>
    </citation>
    <scope>NUCLEOTIDE SEQUENCE [LARGE SCALE GENOMIC DNA]</scope>
    <source>
        <strain evidence="2">TUM19329</strain>
    </source>
</reference>
<keyword evidence="3" id="KW-1185">Reference proteome</keyword>
<evidence type="ECO:0000256" key="1">
    <source>
        <dbReference type="SAM" id="Phobius"/>
    </source>
</evidence>
<dbReference type="Pfam" id="PF01126">
    <property type="entry name" value="Heme_oxygenase"/>
    <property type="match status" value="1"/>
</dbReference>
<sequence length="275" mass="31261">MFYSKALLTATYKEGRPGPLTAEHKKAEHHRFKTQYLFKNTKIPKDLYVSRLIQHFLIIKGIETQLQTLSLKGKSEINPFFALSYLQHLWRTPGIQSDLHQLGVNTDKINDHQIAQTTKSYLKKIEELTPKTLLAHFLLHVAGFMHGGTIIRSKYIEPSNQLTDYQIATCQYDFSSAAPSLSAKRYSPLTVYHDMMKQVDTIALEDSEYEEILEQGKTVYETMSSIYDDLCNMHGLFPHYSLAVVSVSIASIVLILKLLADFSNPMNPTMSPGPM</sequence>
<dbReference type="InterPro" id="IPR002051">
    <property type="entry name" value="Haem_Oase"/>
</dbReference>
<dbReference type="KEGG" id="lant:TUM19329_02980"/>